<dbReference type="Bgee" id="WBGene00206385">
    <property type="expression patterns" value="Expressed in embryo and 1 other cell type or tissue"/>
</dbReference>
<dbReference type="HOGENOM" id="CLU_2160654_0_0_1"/>
<keyword evidence="3" id="KW-1185">Reference proteome</keyword>
<gene>
    <name evidence="2" type="ORF">CELE_T06D4.6</name>
    <name evidence="2 4" type="ORF">T06D4.6</name>
</gene>
<dbReference type="GeneID" id="13184322"/>
<proteinExistence type="predicted"/>
<reference evidence="2 3" key="1">
    <citation type="journal article" date="1998" name="Science">
        <title>Genome sequence of the nematode C. elegans: a platform for investigating biology.</title>
        <authorList>
            <consortium name="The C. elegans sequencing consortium"/>
            <person name="Sulson J.E."/>
            <person name="Waterston R."/>
        </authorList>
    </citation>
    <scope>NUCLEOTIDE SEQUENCE [LARGE SCALE GENOMIC DNA]</scope>
    <source>
        <strain evidence="2 3">Bristol N2</strain>
    </source>
</reference>
<dbReference type="KEGG" id="cel:CELE_T06D4.6"/>
<sequence length="111" mass="12920">MAFMQIDAGYLDGLFQELGNLLQHPIIRGNQEILAEVNDILDGAYVPPVLAEQEMDDLWNAYEDIQQDLNILMQRVGEEEFDLRLENFYEDLANLEDRIEVVEMERGIFNN</sequence>
<protein>
    <submittedName>
        <fullName evidence="2">YlbF family regulator</fullName>
    </submittedName>
</protein>
<dbReference type="EMBL" id="BX284602">
    <property type="protein sequence ID" value="CCD69655.1"/>
    <property type="molecule type" value="Genomic_DNA"/>
</dbReference>
<organism evidence="2 3">
    <name type="scientific">Caenorhabditis elegans</name>
    <dbReference type="NCBI Taxonomy" id="6239"/>
    <lineage>
        <taxon>Eukaryota</taxon>
        <taxon>Metazoa</taxon>
        <taxon>Ecdysozoa</taxon>
        <taxon>Nematoda</taxon>
        <taxon>Chromadorea</taxon>
        <taxon>Rhabditida</taxon>
        <taxon>Rhabditina</taxon>
        <taxon>Rhabditomorpha</taxon>
        <taxon>Rhabditoidea</taxon>
        <taxon>Rhabditidae</taxon>
        <taxon>Peloderinae</taxon>
        <taxon>Caenorhabditis</taxon>
    </lineage>
</organism>
<keyword evidence="1" id="KW-0175">Coiled coil</keyword>
<dbReference type="AGR" id="WB:WBGene00206385"/>
<accession>E8MDU8</accession>
<evidence type="ECO:0000256" key="1">
    <source>
        <dbReference type="SAM" id="Coils"/>
    </source>
</evidence>
<dbReference type="Proteomes" id="UP000001940">
    <property type="component" value="Chromosome II"/>
</dbReference>
<dbReference type="RefSeq" id="NP_001254074.1">
    <property type="nucleotide sequence ID" value="NM_001267145.1"/>
</dbReference>
<dbReference type="AlphaFoldDB" id="E8MDU8"/>
<dbReference type="CTD" id="13184322"/>
<dbReference type="PaxDb" id="6239-T06D4.6"/>
<feature type="coiled-coil region" evidence="1">
    <location>
        <begin position="78"/>
        <end position="105"/>
    </location>
</feature>
<evidence type="ECO:0000313" key="3">
    <source>
        <dbReference type="Proteomes" id="UP000001940"/>
    </source>
</evidence>
<dbReference type="SMR" id="E8MDU8"/>
<evidence type="ECO:0000313" key="2">
    <source>
        <dbReference type="EMBL" id="CCD69655.1"/>
    </source>
</evidence>
<name>E8MDU8_CAEEL</name>
<dbReference type="WormBase" id="T06D4.6">
    <property type="protein sequence ID" value="CE45777"/>
    <property type="gene ID" value="WBGene00206385"/>
</dbReference>
<dbReference type="InParanoid" id="E8MDU8"/>
<evidence type="ECO:0000313" key="4">
    <source>
        <dbReference type="WormBase" id="T06D4.6"/>
    </source>
</evidence>